<dbReference type="InterPro" id="IPR011251">
    <property type="entry name" value="Luciferase-like_dom"/>
</dbReference>
<dbReference type="InterPro" id="IPR050564">
    <property type="entry name" value="F420-G6PD/mer"/>
</dbReference>
<accession>A0ABV9Y2S0</accession>
<dbReference type="PANTHER" id="PTHR43244">
    <property type="match status" value="1"/>
</dbReference>
<gene>
    <name evidence="2" type="ORF">ACFPFM_18915</name>
</gene>
<evidence type="ECO:0000259" key="1">
    <source>
        <dbReference type="Pfam" id="PF00296"/>
    </source>
</evidence>
<dbReference type="Pfam" id="PF00296">
    <property type="entry name" value="Bac_luciferase"/>
    <property type="match status" value="1"/>
</dbReference>
<dbReference type="PANTHER" id="PTHR43244:SF2">
    <property type="entry name" value="CONSERVED HYPOTHETICAL ALANINE AND PROLINE-RICH PROTEIN"/>
    <property type="match status" value="1"/>
</dbReference>
<comment type="caution">
    <text evidence="2">The sequence shown here is derived from an EMBL/GenBank/DDBJ whole genome shotgun (WGS) entry which is preliminary data.</text>
</comment>
<evidence type="ECO:0000313" key="3">
    <source>
        <dbReference type="Proteomes" id="UP001595833"/>
    </source>
</evidence>
<proteinExistence type="predicted"/>
<feature type="domain" description="Luciferase-like" evidence="1">
    <location>
        <begin position="14"/>
        <end position="310"/>
    </location>
</feature>
<dbReference type="Gene3D" id="3.20.20.30">
    <property type="entry name" value="Luciferase-like domain"/>
    <property type="match status" value="1"/>
</dbReference>
<name>A0ABV9Y2S0_9PSEU</name>
<dbReference type="RefSeq" id="WP_344040877.1">
    <property type="nucleotide sequence ID" value="NZ_BAAAKE010000025.1"/>
</dbReference>
<dbReference type="InterPro" id="IPR036661">
    <property type="entry name" value="Luciferase-like_sf"/>
</dbReference>
<keyword evidence="3" id="KW-1185">Reference proteome</keyword>
<organism evidence="2 3">
    <name type="scientific">Saccharothrix xinjiangensis</name>
    <dbReference type="NCBI Taxonomy" id="204798"/>
    <lineage>
        <taxon>Bacteria</taxon>
        <taxon>Bacillati</taxon>
        <taxon>Actinomycetota</taxon>
        <taxon>Actinomycetes</taxon>
        <taxon>Pseudonocardiales</taxon>
        <taxon>Pseudonocardiaceae</taxon>
        <taxon>Saccharothrix</taxon>
    </lineage>
</organism>
<protein>
    <submittedName>
        <fullName evidence="2">LLM class flavin-dependent oxidoreductase</fullName>
    </submittedName>
</protein>
<evidence type="ECO:0000313" key="2">
    <source>
        <dbReference type="EMBL" id="MFC5055818.1"/>
    </source>
</evidence>
<dbReference type="EMBL" id="JBHSJB010000017">
    <property type="protein sequence ID" value="MFC5055818.1"/>
    <property type="molecule type" value="Genomic_DNA"/>
</dbReference>
<reference evidence="3" key="1">
    <citation type="journal article" date="2019" name="Int. J. Syst. Evol. Microbiol.">
        <title>The Global Catalogue of Microorganisms (GCM) 10K type strain sequencing project: providing services to taxonomists for standard genome sequencing and annotation.</title>
        <authorList>
            <consortium name="The Broad Institute Genomics Platform"/>
            <consortium name="The Broad Institute Genome Sequencing Center for Infectious Disease"/>
            <person name="Wu L."/>
            <person name="Ma J."/>
        </authorList>
    </citation>
    <scope>NUCLEOTIDE SEQUENCE [LARGE SCALE GENOMIC DNA]</scope>
    <source>
        <strain evidence="3">KCTC 12848</strain>
    </source>
</reference>
<sequence>MQVEVVRHSTTSVDVAELARGAAAIGLAGVAQPELETDPFVPLAVAALADDRLRLSTAVAITFARTPMAMARAARDLSELSGGRFVLGLGTSVRPVVESHYDSEYAPPGPRLRDYVKALRAIQLGWAGGDMRYEGRYHRVVPVPGFAAVPGQAVRAPVTPVHLAALNRYNLRTAGALCDGLVVHRFCTPDYLRDVMWGHVADGAADAGRSLDGFETVLNVFVATGEDEGAVARQREWIRAQVASYGSVPAYHPVFRHHGLGDVGDRLVAAARADLPLAERAAAVPDDVLDLFCVSATHAGLPAALVERCAGVADRVRLDLPVGPVLADVVAALADVPGTGRVGEPRP</sequence>
<dbReference type="Proteomes" id="UP001595833">
    <property type="component" value="Unassembled WGS sequence"/>
</dbReference>
<dbReference type="CDD" id="cd01097">
    <property type="entry name" value="Tetrahydromethanopterin_reductase"/>
    <property type="match status" value="1"/>
</dbReference>
<dbReference type="SUPFAM" id="SSF51679">
    <property type="entry name" value="Bacterial luciferase-like"/>
    <property type="match status" value="1"/>
</dbReference>